<organism evidence="1">
    <name type="scientific">Aphanomyces astaci</name>
    <name type="common">Crayfish plague agent</name>
    <dbReference type="NCBI Taxonomy" id="112090"/>
    <lineage>
        <taxon>Eukaryota</taxon>
        <taxon>Sar</taxon>
        <taxon>Stramenopiles</taxon>
        <taxon>Oomycota</taxon>
        <taxon>Saprolegniomycetes</taxon>
        <taxon>Saprolegniales</taxon>
        <taxon>Verrucalvaceae</taxon>
        <taxon>Aphanomyces</taxon>
    </lineage>
</organism>
<name>W4GN15_APHAT</name>
<dbReference type="EMBL" id="KI913124">
    <property type="protein sequence ID" value="ETV81047.1"/>
    <property type="molecule type" value="Genomic_DNA"/>
</dbReference>
<evidence type="ECO:0000313" key="1">
    <source>
        <dbReference type="EMBL" id="ETV81047.1"/>
    </source>
</evidence>
<dbReference type="AlphaFoldDB" id="W4GN15"/>
<gene>
    <name evidence="1" type="ORF">H257_05672</name>
</gene>
<sequence>MNKLTHVKLATMDFLHERKLSAMEVPRNNLKLMHRLSHALLQGLDYWRLQPQEVTGVQRGHDTVFNIDYVASVVKCLLPVAACGTVADGVHGFRQHREPLAYQHSAQQDQGFVEAGQ</sequence>
<dbReference type="RefSeq" id="XP_009828905.1">
    <property type="nucleotide sequence ID" value="XM_009830603.1"/>
</dbReference>
<proteinExistence type="predicted"/>
<dbReference type="GeneID" id="20807668"/>
<protein>
    <submittedName>
        <fullName evidence="1">Uncharacterized protein</fullName>
    </submittedName>
</protein>
<accession>W4GN15</accession>
<dbReference type="VEuPathDB" id="FungiDB:H257_05672"/>
<reference evidence="1" key="1">
    <citation type="submission" date="2013-12" db="EMBL/GenBank/DDBJ databases">
        <title>The Genome Sequence of Aphanomyces astaci APO3.</title>
        <authorList>
            <consortium name="The Broad Institute Genomics Platform"/>
            <person name="Russ C."/>
            <person name="Tyler B."/>
            <person name="van West P."/>
            <person name="Dieguez-Uribeondo J."/>
            <person name="Young S.K."/>
            <person name="Zeng Q."/>
            <person name="Gargeya S."/>
            <person name="Fitzgerald M."/>
            <person name="Abouelleil A."/>
            <person name="Alvarado L."/>
            <person name="Chapman S.B."/>
            <person name="Gainer-Dewar J."/>
            <person name="Goldberg J."/>
            <person name="Griggs A."/>
            <person name="Gujja S."/>
            <person name="Hansen M."/>
            <person name="Howarth C."/>
            <person name="Imamovic A."/>
            <person name="Ireland A."/>
            <person name="Larimer J."/>
            <person name="McCowan C."/>
            <person name="Murphy C."/>
            <person name="Pearson M."/>
            <person name="Poon T.W."/>
            <person name="Priest M."/>
            <person name="Roberts A."/>
            <person name="Saif S."/>
            <person name="Shea T."/>
            <person name="Sykes S."/>
            <person name="Wortman J."/>
            <person name="Nusbaum C."/>
            <person name="Birren B."/>
        </authorList>
    </citation>
    <scope>NUCLEOTIDE SEQUENCE [LARGE SCALE GENOMIC DNA]</scope>
    <source>
        <strain evidence="1">APO3</strain>
    </source>
</reference>